<evidence type="ECO:0000256" key="8">
    <source>
        <dbReference type="ARBA" id="ARBA00023136"/>
    </source>
</evidence>
<dbReference type="PROSITE" id="PS50928">
    <property type="entry name" value="ABC_TM1"/>
    <property type="match status" value="1"/>
</dbReference>
<evidence type="ECO:0000256" key="5">
    <source>
        <dbReference type="ARBA" id="ARBA00022692"/>
    </source>
</evidence>
<keyword evidence="5 9" id="KW-0812">Transmembrane</keyword>
<keyword evidence="12" id="KW-1185">Reference proteome</keyword>
<dbReference type="GO" id="GO:0022857">
    <property type="term" value="F:transmembrane transporter activity"/>
    <property type="evidence" value="ECO:0007669"/>
    <property type="project" value="InterPro"/>
</dbReference>
<evidence type="ECO:0000259" key="10">
    <source>
        <dbReference type="PROSITE" id="PS50928"/>
    </source>
</evidence>
<reference evidence="11 12" key="1">
    <citation type="submission" date="2014-02" db="EMBL/GenBank/DDBJ databases">
        <title>Whole genome shotgun sequence of Rhodococcus wratislaviensis NBRC 100605.</title>
        <authorList>
            <person name="Hosoyama A."/>
            <person name="Tsuchikane K."/>
            <person name="Yoshida I."/>
            <person name="Ohji S."/>
            <person name="Ichikawa N."/>
            <person name="Yamazoe A."/>
            <person name="Fujita N."/>
        </authorList>
    </citation>
    <scope>NUCLEOTIDE SEQUENCE [LARGE SCALE GENOMIC DNA]</scope>
    <source>
        <strain evidence="11 12">NBRC 100605</strain>
    </source>
</reference>
<protein>
    <submittedName>
        <fullName evidence="11">Glutamine ABC transporter permease protein</fullName>
    </submittedName>
</protein>
<comment type="caution">
    <text evidence="11">The sequence shown here is derived from an EMBL/GenBank/DDBJ whole genome shotgun (WGS) entry which is preliminary data.</text>
</comment>
<gene>
    <name evidence="11" type="primary">glnM</name>
    <name evidence="11" type="ORF">RW1_031_00340</name>
</gene>
<evidence type="ECO:0000313" key="11">
    <source>
        <dbReference type="EMBL" id="GAF46451.1"/>
    </source>
</evidence>
<dbReference type="GO" id="GO:0006865">
    <property type="term" value="P:amino acid transport"/>
    <property type="evidence" value="ECO:0007669"/>
    <property type="project" value="UniProtKB-KW"/>
</dbReference>
<keyword evidence="3 9" id="KW-0813">Transport</keyword>
<dbReference type="EMBL" id="BAWF01000031">
    <property type="protein sequence ID" value="GAF46451.1"/>
    <property type="molecule type" value="Genomic_DNA"/>
</dbReference>
<evidence type="ECO:0000256" key="7">
    <source>
        <dbReference type="ARBA" id="ARBA00022989"/>
    </source>
</evidence>
<proteinExistence type="inferred from homology"/>
<dbReference type="Pfam" id="PF00528">
    <property type="entry name" value="BPD_transp_1"/>
    <property type="match status" value="1"/>
</dbReference>
<dbReference type="PANTHER" id="PTHR30614:SF37">
    <property type="entry name" value="AMINO-ACID ABC TRANSPORTER PERMEASE PROTEIN YHDX-RELATED"/>
    <property type="match status" value="1"/>
</dbReference>
<keyword evidence="8 9" id="KW-0472">Membrane</keyword>
<sequence length="213" mass="22901">MDFLVEHSHEYLAGFGLTIVLAITVIASASIVALLVAFARASPITPLRVSCNGYVKTFRNIPELAILLILASGAPKVGFITSYFWFAVVAFTLYHSAFIAEILRSGFRSVPRGQIEASRALGVRYTRTLTSIVLPVTLRTTLPALTNQAIAIVKGTALASAVGVSDLTHVADTIAVTESEPFIAFGIAAVAYLLLTIPLGILVRRQEHRLEHV</sequence>
<evidence type="ECO:0000256" key="9">
    <source>
        <dbReference type="RuleBase" id="RU363032"/>
    </source>
</evidence>
<feature type="transmembrane region" description="Helical" evidence="9">
    <location>
        <begin position="64"/>
        <end position="86"/>
    </location>
</feature>
<dbReference type="CDD" id="cd06261">
    <property type="entry name" value="TM_PBP2"/>
    <property type="match status" value="1"/>
</dbReference>
<dbReference type="NCBIfam" id="TIGR01726">
    <property type="entry name" value="HEQRo_perm_3TM"/>
    <property type="match status" value="1"/>
</dbReference>
<accession>X0Q6Z1</accession>
<keyword evidence="7 9" id="KW-1133">Transmembrane helix</keyword>
<comment type="similarity">
    <text evidence="2">Belongs to the binding-protein-dependent transport system permease family. HisMQ subfamily.</text>
</comment>
<dbReference type="Gene3D" id="1.10.3720.10">
    <property type="entry name" value="MetI-like"/>
    <property type="match status" value="1"/>
</dbReference>
<dbReference type="RefSeq" id="WP_063748234.1">
    <property type="nucleotide sequence ID" value="NZ_BAWF01000031.1"/>
</dbReference>
<dbReference type="InterPro" id="IPR043429">
    <property type="entry name" value="ArtM/GltK/GlnP/TcyL/YhdX-like"/>
</dbReference>
<evidence type="ECO:0000256" key="6">
    <source>
        <dbReference type="ARBA" id="ARBA00022970"/>
    </source>
</evidence>
<evidence type="ECO:0000256" key="1">
    <source>
        <dbReference type="ARBA" id="ARBA00004651"/>
    </source>
</evidence>
<dbReference type="GO" id="GO:0043190">
    <property type="term" value="C:ATP-binding cassette (ABC) transporter complex"/>
    <property type="evidence" value="ECO:0007669"/>
    <property type="project" value="InterPro"/>
</dbReference>
<dbReference type="SUPFAM" id="SSF161098">
    <property type="entry name" value="MetI-like"/>
    <property type="match status" value="1"/>
</dbReference>
<keyword evidence="4" id="KW-1003">Cell membrane</keyword>
<name>X0Q6Z1_RHOWR</name>
<evidence type="ECO:0000256" key="3">
    <source>
        <dbReference type="ARBA" id="ARBA00022448"/>
    </source>
</evidence>
<evidence type="ECO:0000256" key="2">
    <source>
        <dbReference type="ARBA" id="ARBA00010072"/>
    </source>
</evidence>
<dbReference type="Proteomes" id="UP000019491">
    <property type="component" value="Unassembled WGS sequence"/>
</dbReference>
<feature type="transmembrane region" description="Helical" evidence="9">
    <location>
        <begin position="182"/>
        <end position="203"/>
    </location>
</feature>
<dbReference type="InterPro" id="IPR010065">
    <property type="entry name" value="AA_ABC_transptr_permease_3TM"/>
</dbReference>
<feature type="domain" description="ABC transmembrane type-1" evidence="10">
    <location>
        <begin position="15"/>
        <end position="203"/>
    </location>
</feature>
<keyword evidence="6" id="KW-0029">Amino-acid transport</keyword>
<feature type="transmembrane region" description="Helical" evidence="9">
    <location>
        <begin position="12"/>
        <end position="38"/>
    </location>
</feature>
<dbReference type="InterPro" id="IPR000515">
    <property type="entry name" value="MetI-like"/>
</dbReference>
<evidence type="ECO:0000256" key="4">
    <source>
        <dbReference type="ARBA" id="ARBA00022475"/>
    </source>
</evidence>
<dbReference type="OrthoDB" id="3181282at2"/>
<organism evidence="11 12">
    <name type="scientific">Rhodococcus wratislaviensis NBRC 100605</name>
    <dbReference type="NCBI Taxonomy" id="1219028"/>
    <lineage>
        <taxon>Bacteria</taxon>
        <taxon>Bacillati</taxon>
        <taxon>Actinomycetota</taxon>
        <taxon>Actinomycetes</taxon>
        <taxon>Mycobacteriales</taxon>
        <taxon>Nocardiaceae</taxon>
        <taxon>Rhodococcus</taxon>
    </lineage>
</organism>
<dbReference type="InterPro" id="IPR035906">
    <property type="entry name" value="MetI-like_sf"/>
</dbReference>
<dbReference type="PANTHER" id="PTHR30614">
    <property type="entry name" value="MEMBRANE COMPONENT OF AMINO ACID ABC TRANSPORTER"/>
    <property type="match status" value="1"/>
</dbReference>
<dbReference type="AlphaFoldDB" id="X0Q6Z1"/>
<comment type="subcellular location">
    <subcellularLocation>
        <location evidence="1 9">Cell membrane</location>
        <topology evidence="1 9">Multi-pass membrane protein</topology>
    </subcellularLocation>
</comment>
<evidence type="ECO:0000313" key="12">
    <source>
        <dbReference type="Proteomes" id="UP000019491"/>
    </source>
</evidence>